<proteinExistence type="predicted"/>
<protein>
    <submittedName>
        <fullName evidence="1">Uncharacterized protein</fullName>
    </submittedName>
</protein>
<evidence type="ECO:0000313" key="1">
    <source>
        <dbReference type="EMBL" id="PPZ91645.1"/>
    </source>
</evidence>
<organism evidence="1 2">
    <name type="scientific">Cloacibacterium normanense</name>
    <dbReference type="NCBI Taxonomy" id="237258"/>
    <lineage>
        <taxon>Bacteria</taxon>
        <taxon>Pseudomonadati</taxon>
        <taxon>Bacteroidota</taxon>
        <taxon>Flavobacteriia</taxon>
        <taxon>Flavobacteriales</taxon>
        <taxon>Weeksellaceae</taxon>
    </lineage>
</organism>
<name>A0A2S7I545_9FLAO</name>
<gene>
    <name evidence="1" type="ORF">C3729_06125</name>
</gene>
<comment type="caution">
    <text evidence="1">The sequence shown here is derived from an EMBL/GenBank/DDBJ whole genome shotgun (WGS) entry which is preliminary data.</text>
</comment>
<dbReference type="RefSeq" id="WP_104793347.1">
    <property type="nucleotide sequence ID" value="NZ_JAYSFO010000044.1"/>
</dbReference>
<dbReference type="AlphaFoldDB" id="A0A2S7I545"/>
<dbReference type="EMBL" id="PTPZ01000003">
    <property type="protein sequence ID" value="PPZ91645.1"/>
    <property type="molecule type" value="Genomic_DNA"/>
</dbReference>
<accession>A0A2S7I545</accession>
<sequence length="130" mass="15700">MKKFISILFISVYLFSFQEFRQVFKLPNLVEHIVKHRIENGEFSLVNFLNHHYFSGNVMDNDYAQDQKLPFKQIDFTQFSTIVFVVESLNVLKIETPKRLFIENKNFFIYKNDFISEFHYSIFQPPEILM</sequence>
<evidence type="ECO:0000313" key="2">
    <source>
        <dbReference type="Proteomes" id="UP000238565"/>
    </source>
</evidence>
<reference evidence="1 2" key="1">
    <citation type="submission" date="2018-02" db="EMBL/GenBank/DDBJ databases">
        <title>Draft genome sequence of bacterial isolates from marine environment.</title>
        <authorList>
            <person name="Singh S.K."/>
            <person name="Hill R."/>
            <person name="Major S."/>
            <person name="Cai H."/>
            <person name="Li Y."/>
        </authorList>
    </citation>
    <scope>NUCLEOTIDE SEQUENCE [LARGE SCALE GENOMIC DNA]</scope>
    <source>
        <strain evidence="1 2">IMET F</strain>
    </source>
</reference>
<dbReference type="Proteomes" id="UP000238565">
    <property type="component" value="Unassembled WGS sequence"/>
</dbReference>